<dbReference type="OrthoDB" id="674654at2"/>
<protein>
    <submittedName>
        <fullName evidence="1">Uncharacterized protein</fullName>
    </submittedName>
</protein>
<dbReference type="Proteomes" id="UP000191055">
    <property type="component" value="Unassembled WGS sequence"/>
</dbReference>
<name>A0A1T5HT30_9BACT</name>
<dbReference type="RefSeq" id="WP_079558633.1">
    <property type="nucleotide sequence ID" value="NZ_CP021904.1"/>
</dbReference>
<evidence type="ECO:0000313" key="1">
    <source>
        <dbReference type="EMBL" id="SKC23670.1"/>
    </source>
</evidence>
<dbReference type="KEGG" id="asx:CDL62_00510"/>
<sequence>MHNIIIISSFHKNLGKCNPNELYKIIEEIQPGVIFEELCFETFSMVYADNSIPNTIEAIAIKNYIRNYSVKHFPVDTYPLDERDLFSGADKIANRSPEYINLWNKQISMITNHGFDFINSNACYELLDKISDIEKKVLTEINDIKLSREYESERALNNNRECEMLKNIYDYSRKNDFNIAVFICGVEHRKPLKNKIQEKVTKEELNINWKFYNDN</sequence>
<accession>A0A1T5HT30</accession>
<gene>
    <name evidence="1" type="ORF">SAMN03080601_02951</name>
</gene>
<organism evidence="1 2">
    <name type="scientific">Alkalitalea saponilacus</name>
    <dbReference type="NCBI Taxonomy" id="889453"/>
    <lineage>
        <taxon>Bacteria</taxon>
        <taxon>Pseudomonadati</taxon>
        <taxon>Bacteroidota</taxon>
        <taxon>Bacteroidia</taxon>
        <taxon>Marinilabiliales</taxon>
        <taxon>Marinilabiliaceae</taxon>
        <taxon>Alkalitalea</taxon>
    </lineage>
</organism>
<keyword evidence="2" id="KW-1185">Reference proteome</keyword>
<dbReference type="AlphaFoldDB" id="A0A1T5HT30"/>
<proteinExistence type="predicted"/>
<evidence type="ECO:0000313" key="2">
    <source>
        <dbReference type="Proteomes" id="UP000191055"/>
    </source>
</evidence>
<reference evidence="1 2" key="1">
    <citation type="submission" date="2017-02" db="EMBL/GenBank/DDBJ databases">
        <authorList>
            <person name="Peterson S.W."/>
        </authorList>
    </citation>
    <scope>NUCLEOTIDE SEQUENCE [LARGE SCALE GENOMIC DNA]</scope>
    <source>
        <strain evidence="1 2">DSM 24412</strain>
    </source>
</reference>
<dbReference type="EMBL" id="FUYV01000019">
    <property type="protein sequence ID" value="SKC23670.1"/>
    <property type="molecule type" value="Genomic_DNA"/>
</dbReference>